<organism evidence="2 3">
    <name type="scientific">Acorus calamus</name>
    <name type="common">Sweet flag</name>
    <dbReference type="NCBI Taxonomy" id="4465"/>
    <lineage>
        <taxon>Eukaryota</taxon>
        <taxon>Viridiplantae</taxon>
        <taxon>Streptophyta</taxon>
        <taxon>Embryophyta</taxon>
        <taxon>Tracheophyta</taxon>
        <taxon>Spermatophyta</taxon>
        <taxon>Magnoliopsida</taxon>
        <taxon>Liliopsida</taxon>
        <taxon>Acoraceae</taxon>
        <taxon>Acorus</taxon>
    </lineage>
</organism>
<keyword evidence="3" id="KW-1185">Reference proteome</keyword>
<protein>
    <submittedName>
        <fullName evidence="2">Uncharacterized protein</fullName>
    </submittedName>
</protein>
<feature type="compositionally biased region" description="Low complexity" evidence="1">
    <location>
        <begin position="19"/>
        <end position="30"/>
    </location>
</feature>
<feature type="region of interest" description="Disordered" evidence="1">
    <location>
        <begin position="43"/>
        <end position="64"/>
    </location>
</feature>
<gene>
    <name evidence="2" type="ORF">QJS10_CPB20g01378</name>
</gene>
<dbReference type="EMBL" id="JAUJYO010000020">
    <property type="protein sequence ID" value="KAK1284944.1"/>
    <property type="molecule type" value="Genomic_DNA"/>
</dbReference>
<reference evidence="2" key="1">
    <citation type="journal article" date="2023" name="Nat. Commun.">
        <title>Diploid and tetraploid genomes of Acorus and the evolution of monocots.</title>
        <authorList>
            <person name="Ma L."/>
            <person name="Liu K.W."/>
            <person name="Li Z."/>
            <person name="Hsiao Y.Y."/>
            <person name="Qi Y."/>
            <person name="Fu T."/>
            <person name="Tang G.D."/>
            <person name="Zhang D."/>
            <person name="Sun W.H."/>
            <person name="Liu D.K."/>
            <person name="Li Y."/>
            <person name="Chen G.Z."/>
            <person name="Liu X.D."/>
            <person name="Liao X.Y."/>
            <person name="Jiang Y.T."/>
            <person name="Yu X."/>
            <person name="Hao Y."/>
            <person name="Huang J."/>
            <person name="Zhao X.W."/>
            <person name="Ke S."/>
            <person name="Chen Y.Y."/>
            <person name="Wu W.L."/>
            <person name="Hsu J.L."/>
            <person name="Lin Y.F."/>
            <person name="Huang M.D."/>
            <person name="Li C.Y."/>
            <person name="Huang L."/>
            <person name="Wang Z.W."/>
            <person name="Zhao X."/>
            <person name="Zhong W.Y."/>
            <person name="Peng D.H."/>
            <person name="Ahmad S."/>
            <person name="Lan S."/>
            <person name="Zhang J.S."/>
            <person name="Tsai W.C."/>
            <person name="Van de Peer Y."/>
            <person name="Liu Z.J."/>
        </authorList>
    </citation>
    <scope>NUCLEOTIDE SEQUENCE</scope>
    <source>
        <strain evidence="2">CP</strain>
    </source>
</reference>
<evidence type="ECO:0000256" key="1">
    <source>
        <dbReference type="SAM" id="MobiDB-lite"/>
    </source>
</evidence>
<dbReference type="AlphaFoldDB" id="A0AAV9C9L1"/>
<reference evidence="2" key="2">
    <citation type="submission" date="2023-06" db="EMBL/GenBank/DDBJ databases">
        <authorList>
            <person name="Ma L."/>
            <person name="Liu K.-W."/>
            <person name="Li Z."/>
            <person name="Hsiao Y.-Y."/>
            <person name="Qi Y."/>
            <person name="Fu T."/>
            <person name="Tang G."/>
            <person name="Zhang D."/>
            <person name="Sun W.-H."/>
            <person name="Liu D.-K."/>
            <person name="Li Y."/>
            <person name="Chen G.-Z."/>
            <person name="Liu X.-D."/>
            <person name="Liao X.-Y."/>
            <person name="Jiang Y.-T."/>
            <person name="Yu X."/>
            <person name="Hao Y."/>
            <person name="Huang J."/>
            <person name="Zhao X.-W."/>
            <person name="Ke S."/>
            <person name="Chen Y.-Y."/>
            <person name="Wu W.-L."/>
            <person name="Hsu J.-L."/>
            <person name="Lin Y.-F."/>
            <person name="Huang M.-D."/>
            <person name="Li C.-Y."/>
            <person name="Huang L."/>
            <person name="Wang Z.-W."/>
            <person name="Zhao X."/>
            <person name="Zhong W.-Y."/>
            <person name="Peng D.-H."/>
            <person name="Ahmad S."/>
            <person name="Lan S."/>
            <person name="Zhang J.-S."/>
            <person name="Tsai W.-C."/>
            <person name="Van De Peer Y."/>
            <person name="Liu Z.-J."/>
        </authorList>
    </citation>
    <scope>NUCLEOTIDE SEQUENCE</scope>
    <source>
        <strain evidence="2">CP</strain>
        <tissue evidence="2">Leaves</tissue>
    </source>
</reference>
<feature type="compositionally biased region" description="Basic and acidic residues" evidence="1">
    <location>
        <begin position="1"/>
        <end position="15"/>
    </location>
</feature>
<proteinExistence type="predicted"/>
<comment type="caution">
    <text evidence="2">The sequence shown here is derived from an EMBL/GenBank/DDBJ whole genome shotgun (WGS) entry which is preliminary data.</text>
</comment>
<dbReference type="Proteomes" id="UP001180020">
    <property type="component" value="Unassembled WGS sequence"/>
</dbReference>
<sequence>MRLRRPPETIGEHPRIPRIRSSTPPLLRPSTSATTYTVTLRPASLSHHNPLHHPLRRPPATPSAATTCCGQQPLLSLMVGTGLLLASFMTCFRASCDSSFYERSGRVISQELEIYV</sequence>
<accession>A0AAV9C9L1</accession>
<name>A0AAV9C9L1_ACOCL</name>
<evidence type="ECO:0000313" key="2">
    <source>
        <dbReference type="EMBL" id="KAK1284944.1"/>
    </source>
</evidence>
<feature type="region of interest" description="Disordered" evidence="1">
    <location>
        <begin position="1"/>
        <end position="30"/>
    </location>
</feature>
<evidence type="ECO:0000313" key="3">
    <source>
        <dbReference type="Proteomes" id="UP001180020"/>
    </source>
</evidence>